<dbReference type="InterPro" id="IPR005150">
    <property type="entry name" value="Cellulose_synth"/>
</dbReference>
<feature type="transmembrane region" description="Helical" evidence="9">
    <location>
        <begin position="919"/>
        <end position="942"/>
    </location>
</feature>
<name>A0ABR0V5R2_REHGL</name>
<reference evidence="10 11" key="1">
    <citation type="journal article" date="2021" name="Comput. Struct. Biotechnol. J.">
        <title>De novo genome assembly of the potent medicinal plant Rehmannia glutinosa using nanopore technology.</title>
        <authorList>
            <person name="Ma L."/>
            <person name="Dong C."/>
            <person name="Song C."/>
            <person name="Wang X."/>
            <person name="Zheng X."/>
            <person name="Niu Y."/>
            <person name="Chen S."/>
            <person name="Feng W."/>
        </authorList>
    </citation>
    <scope>NUCLEOTIDE SEQUENCE [LARGE SCALE GENOMIC DNA]</scope>
    <source>
        <strain evidence="10">DH-2019</strain>
    </source>
</reference>
<feature type="transmembrane region" description="Helical" evidence="9">
    <location>
        <begin position="1080"/>
        <end position="1098"/>
    </location>
</feature>
<evidence type="ECO:0000256" key="3">
    <source>
        <dbReference type="ARBA" id="ARBA00022679"/>
    </source>
</evidence>
<dbReference type="PANTHER" id="PTHR13301">
    <property type="entry name" value="X-BOX TRANSCRIPTION FACTOR-RELATED"/>
    <property type="match status" value="1"/>
</dbReference>
<keyword evidence="6 9" id="KW-0472">Membrane</keyword>
<dbReference type="Gene3D" id="3.30.40.10">
    <property type="entry name" value="Zinc/RING finger domain, C3HC4 (zinc finger)"/>
    <property type="match status" value="1"/>
</dbReference>
<keyword evidence="3" id="KW-0808">Transferase</keyword>
<feature type="region of interest" description="Disordered" evidence="8">
    <location>
        <begin position="1310"/>
        <end position="1337"/>
    </location>
</feature>
<evidence type="ECO:0000313" key="11">
    <source>
        <dbReference type="Proteomes" id="UP001318860"/>
    </source>
</evidence>
<organism evidence="10 11">
    <name type="scientific">Rehmannia glutinosa</name>
    <name type="common">Chinese foxglove</name>
    <dbReference type="NCBI Taxonomy" id="99300"/>
    <lineage>
        <taxon>Eukaryota</taxon>
        <taxon>Viridiplantae</taxon>
        <taxon>Streptophyta</taxon>
        <taxon>Embryophyta</taxon>
        <taxon>Tracheophyta</taxon>
        <taxon>Spermatophyta</taxon>
        <taxon>Magnoliopsida</taxon>
        <taxon>eudicotyledons</taxon>
        <taxon>Gunneridae</taxon>
        <taxon>Pentapetalae</taxon>
        <taxon>asterids</taxon>
        <taxon>lamiids</taxon>
        <taxon>Lamiales</taxon>
        <taxon>Orobanchaceae</taxon>
        <taxon>Rehmannieae</taxon>
        <taxon>Rehmannia</taxon>
    </lineage>
</organism>
<feature type="transmembrane region" description="Helical" evidence="9">
    <location>
        <begin position="1110"/>
        <end position="1130"/>
    </location>
</feature>
<feature type="transmembrane region" description="Helical" evidence="9">
    <location>
        <begin position="1052"/>
        <end position="1074"/>
    </location>
</feature>
<feature type="compositionally biased region" description="Polar residues" evidence="8">
    <location>
        <begin position="61"/>
        <end position="80"/>
    </location>
</feature>
<feature type="transmembrane region" description="Helical" evidence="9">
    <location>
        <begin position="284"/>
        <end position="305"/>
    </location>
</feature>
<dbReference type="Pfam" id="PF14570">
    <property type="entry name" value="zf-RING_4"/>
    <property type="match status" value="1"/>
</dbReference>
<keyword evidence="7" id="KW-0961">Cell wall biogenesis/degradation</keyword>
<feature type="region of interest" description="Disordered" evidence="8">
    <location>
        <begin position="1"/>
        <end position="39"/>
    </location>
</feature>
<comment type="caution">
    <text evidence="10">The sequence shown here is derived from an EMBL/GenBank/DDBJ whole genome shotgun (WGS) entry which is preliminary data.</text>
</comment>
<feature type="region of interest" description="Disordered" evidence="8">
    <location>
        <begin position="61"/>
        <end position="82"/>
    </location>
</feature>
<evidence type="ECO:0000256" key="1">
    <source>
        <dbReference type="ARBA" id="ARBA00004127"/>
    </source>
</evidence>
<gene>
    <name evidence="10" type="ORF">DH2020_036861</name>
</gene>
<evidence type="ECO:0000256" key="9">
    <source>
        <dbReference type="SAM" id="Phobius"/>
    </source>
</evidence>
<evidence type="ECO:0000313" key="10">
    <source>
        <dbReference type="EMBL" id="KAK6129385.1"/>
    </source>
</evidence>
<evidence type="ECO:0000256" key="4">
    <source>
        <dbReference type="ARBA" id="ARBA00022692"/>
    </source>
</evidence>
<dbReference type="Pfam" id="PF03552">
    <property type="entry name" value="Cellulose_synt"/>
    <property type="match status" value="1"/>
</dbReference>
<feature type="transmembrane region" description="Helical" evidence="9">
    <location>
        <begin position="317"/>
        <end position="336"/>
    </location>
</feature>
<dbReference type="EMBL" id="JABTTQ020001654">
    <property type="protein sequence ID" value="KAK6129385.1"/>
    <property type="molecule type" value="Genomic_DNA"/>
</dbReference>
<dbReference type="Proteomes" id="UP001318860">
    <property type="component" value="Unassembled WGS sequence"/>
</dbReference>
<keyword evidence="2" id="KW-0328">Glycosyltransferase</keyword>
<evidence type="ECO:0000256" key="5">
    <source>
        <dbReference type="ARBA" id="ARBA00022989"/>
    </source>
</evidence>
<evidence type="ECO:0000256" key="2">
    <source>
        <dbReference type="ARBA" id="ARBA00022676"/>
    </source>
</evidence>
<dbReference type="SUPFAM" id="SSF53448">
    <property type="entry name" value="Nucleotide-diphospho-sugar transferases"/>
    <property type="match status" value="1"/>
</dbReference>
<feature type="transmembrane region" description="Helical" evidence="9">
    <location>
        <begin position="954"/>
        <end position="975"/>
    </location>
</feature>
<evidence type="ECO:0000256" key="8">
    <source>
        <dbReference type="SAM" id="MobiDB-lite"/>
    </source>
</evidence>
<keyword evidence="11" id="KW-1185">Reference proteome</keyword>
<feature type="transmembrane region" description="Helical" evidence="9">
    <location>
        <begin position="1150"/>
        <end position="1171"/>
    </location>
</feature>
<comment type="subcellular location">
    <subcellularLocation>
        <location evidence="1">Endomembrane system</location>
        <topology evidence="1">Multi-pass membrane protein</topology>
    </subcellularLocation>
</comment>
<dbReference type="InterPro" id="IPR029044">
    <property type="entry name" value="Nucleotide-diphossugar_trans"/>
</dbReference>
<evidence type="ECO:0000256" key="6">
    <source>
        <dbReference type="ARBA" id="ARBA00023136"/>
    </source>
</evidence>
<evidence type="ECO:0008006" key="12">
    <source>
        <dbReference type="Google" id="ProtNLM"/>
    </source>
</evidence>
<proteinExistence type="predicted"/>
<keyword evidence="4 9" id="KW-0812">Transmembrane</keyword>
<protein>
    <recommendedName>
        <fullName evidence="12">Cellulose synthase-like protein</fullName>
    </recommendedName>
</protein>
<sequence length="1411" mass="157812">MAFQPSRSDLSAASDVLDSQNGKPPLPPQPRVTFARRTSSGRYVSYSRDDLDSELGSSDFLNYTVQMPPTPDNQPSNPVSQKVEEQYVSSSLFTGGFNSITRAHLMDKVIDSDSNHPQMAGVKGSSCAVNGCDGKVMSDERGNDILPCECDFKICRDCYVDVLKTGDGICPGCKDQYKTTDLNEAMENWRSSLPQLPPPSGMSKLDRRLSLMKSTKSLLMRSQTGDFDHNNWLFETKGTYGYGNAIWPKEGGFENGKDDDDIYEPAEFMNKPWRPLTRKLKIPAAIISPYRLLIVIRMVVLGLFLTWRIRHPNNDAVWLWGMSVVCEIWFTFSWILDQLPKLCPINRATDLNVLKDKFETPNPSNPTGKSDLPGIDVFVSTADPEKEPPLVTANTILSILAADYPVEKLACYVSDDGGALLTFEAMAEAASFANIWVPFCRKHSIEPRNPESYFNLKKDPYKNKVLSDFVKDRRRVKREYDEFKVRINGLPESIRRRSDAYHAREELTAMKEQRMRMEDEAIEVVKIKKATWMADGTHWPGTWLNPAAEHSKGDHAGIIQVMLKPPSDEPLCGIGEEYRMIDLTNVDIRLPMLVYVSREKRPGYDHNKKAGAMNALVRASAIMSNGPFILNLDCDHYIYNSQAMREGMCFMMDRGGDRICYVQFPQRFEGIDPSDRYANRNTVFFDGNMRALDGLQGPVYVGTGCLFRRIALYGFDPPRSKEHSSGFCGCCFGRRKKHSTVANTPEENRALRMSDPDDDEEINLSLAPKMFGNSNLLIDSIPVAEFQGRPLADHPSVKNGRPPGALTIPRDILDASTVAEAISVISCWYEDKTEWGQRVGWIYGSVTEDVVTGYRMHNRGWKSVYCVTKRDAFRGTAPINLTDRLHQVLRWATGSVEIFFSRNNAFLASSRMKVLQRIAYLNVGIYPFTSVFLIVYCFLPALSLFSGQFIVQTLNVTFLAYLLTITLTLCALAVLEVKWSGIELEEWWRNEQFWLIGGTSAHLAAVFQGLLKVVAGVEISFTLTSKSAGDDDDDEFADLYIVKWTSLMIPPIVIIMVNLIAIAVGVSRTIYSVIPQWSRLLGGVFFSFWVLAHLYPFAKGLMGRRGRTPTIVYVWSGLIAITISLLWVAINPPAGNNQIGGSFQFPLEYYLLIAAPIFTMMTLLLVLMAFISSSLATNLTMENTDILIATQEMQKANYFTFVMLINMAPSDMIQNGITFLMPNDRALSKTDMSETSVVDFLLRHSIPSPLLVDHLYHFPTGSMVPSSKPGFMFRVTNNGRKQFFLCPWVGPAPSPAAALAGGSIVTAPAPPSVVSPPKSSSSSQLEHGRVPPEAQPNGEVRTSNLLYSLTAWVRFQAGADLSALVLRYSGRGKEETTQKKGLQRTLEKIDVKERISVKEVAIVVIGKEYCI</sequence>
<accession>A0ABR0V5R2</accession>
<evidence type="ECO:0000256" key="7">
    <source>
        <dbReference type="ARBA" id="ARBA00023316"/>
    </source>
</evidence>
<dbReference type="SUPFAM" id="SSF57850">
    <property type="entry name" value="RING/U-box"/>
    <property type="match status" value="1"/>
</dbReference>
<keyword evidence="5 9" id="KW-1133">Transmembrane helix</keyword>
<dbReference type="InterPro" id="IPR013083">
    <property type="entry name" value="Znf_RING/FYVE/PHD"/>
</dbReference>
<dbReference type="Gene3D" id="3.90.550.10">
    <property type="entry name" value="Spore Coat Polysaccharide Biosynthesis Protein SpsA, Chain A"/>
    <property type="match status" value="1"/>
</dbReference>
<feature type="compositionally biased region" description="Low complexity" evidence="8">
    <location>
        <begin position="1"/>
        <end position="19"/>
    </location>
</feature>